<dbReference type="Proteomes" id="UP001186944">
    <property type="component" value="Unassembled WGS sequence"/>
</dbReference>
<dbReference type="EMBL" id="VSWD01000006">
    <property type="protein sequence ID" value="KAK3100171.1"/>
    <property type="molecule type" value="Genomic_DNA"/>
</dbReference>
<dbReference type="AlphaFoldDB" id="A0AA88YEI5"/>
<accession>A0AA88YEI5</accession>
<dbReference type="SUPFAM" id="SSF52266">
    <property type="entry name" value="SGNH hydrolase"/>
    <property type="match status" value="1"/>
</dbReference>
<keyword evidence="3" id="KW-1185">Reference proteome</keyword>
<comment type="caution">
    <text evidence="2">The sequence shown here is derived from an EMBL/GenBank/DDBJ whole genome shotgun (WGS) entry which is preliminary data.</text>
</comment>
<evidence type="ECO:0000313" key="3">
    <source>
        <dbReference type="Proteomes" id="UP001186944"/>
    </source>
</evidence>
<evidence type="ECO:0000256" key="1">
    <source>
        <dbReference type="SAM" id="MobiDB-lite"/>
    </source>
</evidence>
<dbReference type="Gene3D" id="3.40.50.1110">
    <property type="entry name" value="SGNH hydrolase"/>
    <property type="match status" value="1"/>
</dbReference>
<sequence>MTESKLEKFLSKPTPSTSGKRLQQPVILSDSKGKWLQREITNEADGELIWWSKSGAKIEDSTRWLRTNIARKIIQLRDVWLYVWLGTCNLTAKNKKYISLKSETDEEILRIEKYYKEIIKIVDKYPGSKITILEIPLYSIKCWNQNKGHKNPSAFEDQDTKLEQQILKLNTRIRTINASLGNHSPSFTSDIYKTSKIKSGSERTSKLRKYYNFNLLADGIHPGKLVAKVWLKKISDQTKRDCWQN</sequence>
<evidence type="ECO:0000313" key="2">
    <source>
        <dbReference type="EMBL" id="KAK3100171.1"/>
    </source>
</evidence>
<feature type="compositionally biased region" description="Basic and acidic residues" evidence="1">
    <location>
        <begin position="1"/>
        <end position="10"/>
    </location>
</feature>
<dbReference type="InterPro" id="IPR036514">
    <property type="entry name" value="SGNH_hydro_sf"/>
</dbReference>
<name>A0AA88YEI5_PINIB</name>
<gene>
    <name evidence="2" type="ORF">FSP39_015731</name>
</gene>
<organism evidence="2 3">
    <name type="scientific">Pinctada imbricata</name>
    <name type="common">Atlantic pearl-oyster</name>
    <name type="synonym">Pinctada martensii</name>
    <dbReference type="NCBI Taxonomy" id="66713"/>
    <lineage>
        <taxon>Eukaryota</taxon>
        <taxon>Metazoa</taxon>
        <taxon>Spiralia</taxon>
        <taxon>Lophotrochozoa</taxon>
        <taxon>Mollusca</taxon>
        <taxon>Bivalvia</taxon>
        <taxon>Autobranchia</taxon>
        <taxon>Pteriomorphia</taxon>
        <taxon>Pterioida</taxon>
        <taxon>Pterioidea</taxon>
        <taxon>Pteriidae</taxon>
        <taxon>Pinctada</taxon>
    </lineage>
</organism>
<protein>
    <submittedName>
        <fullName evidence="2">Uncharacterized protein</fullName>
    </submittedName>
</protein>
<reference evidence="2" key="1">
    <citation type="submission" date="2019-08" db="EMBL/GenBank/DDBJ databases">
        <title>The improved chromosome-level genome for the pearl oyster Pinctada fucata martensii using PacBio sequencing and Hi-C.</title>
        <authorList>
            <person name="Zheng Z."/>
        </authorList>
    </citation>
    <scope>NUCLEOTIDE SEQUENCE</scope>
    <source>
        <strain evidence="2">ZZ-2019</strain>
        <tissue evidence="2">Adductor muscle</tissue>
    </source>
</reference>
<feature type="region of interest" description="Disordered" evidence="1">
    <location>
        <begin position="1"/>
        <end position="23"/>
    </location>
</feature>
<proteinExistence type="predicted"/>